<comment type="caution">
    <text evidence="2">The sequence shown here is derived from an EMBL/GenBank/DDBJ whole genome shotgun (WGS) entry which is preliminary data.</text>
</comment>
<proteinExistence type="predicted"/>
<protein>
    <submittedName>
        <fullName evidence="2">Uncharacterized protein</fullName>
    </submittedName>
</protein>
<accession>A0A4Z2EEC0</accession>
<reference evidence="2 3" key="1">
    <citation type="submission" date="2019-03" db="EMBL/GenBank/DDBJ databases">
        <title>First draft genome of Liparis tanakae, snailfish: a comprehensive survey of snailfish specific genes.</title>
        <authorList>
            <person name="Kim W."/>
            <person name="Song I."/>
            <person name="Jeong J.-H."/>
            <person name="Kim D."/>
            <person name="Kim S."/>
            <person name="Ryu S."/>
            <person name="Song J.Y."/>
            <person name="Lee S.K."/>
        </authorList>
    </citation>
    <scope>NUCLEOTIDE SEQUENCE [LARGE SCALE GENOMIC DNA]</scope>
    <source>
        <tissue evidence="2">Muscle</tissue>
    </source>
</reference>
<name>A0A4Z2EEC0_9TELE</name>
<evidence type="ECO:0000313" key="2">
    <source>
        <dbReference type="EMBL" id="TNN26844.1"/>
    </source>
</evidence>
<evidence type="ECO:0000256" key="1">
    <source>
        <dbReference type="SAM" id="MobiDB-lite"/>
    </source>
</evidence>
<feature type="region of interest" description="Disordered" evidence="1">
    <location>
        <begin position="1"/>
        <end position="25"/>
    </location>
</feature>
<sequence length="49" mass="5339">MTSCRTVQAVASRQERRPTPREDGSASLGLLLLRAATFLLTDGRRVHGS</sequence>
<feature type="compositionally biased region" description="Basic and acidic residues" evidence="1">
    <location>
        <begin position="13"/>
        <end position="24"/>
    </location>
</feature>
<dbReference type="EMBL" id="SRLO01009388">
    <property type="protein sequence ID" value="TNN26844.1"/>
    <property type="molecule type" value="Genomic_DNA"/>
</dbReference>
<organism evidence="2 3">
    <name type="scientific">Liparis tanakae</name>
    <name type="common">Tanaka's snailfish</name>
    <dbReference type="NCBI Taxonomy" id="230148"/>
    <lineage>
        <taxon>Eukaryota</taxon>
        <taxon>Metazoa</taxon>
        <taxon>Chordata</taxon>
        <taxon>Craniata</taxon>
        <taxon>Vertebrata</taxon>
        <taxon>Euteleostomi</taxon>
        <taxon>Actinopterygii</taxon>
        <taxon>Neopterygii</taxon>
        <taxon>Teleostei</taxon>
        <taxon>Neoteleostei</taxon>
        <taxon>Acanthomorphata</taxon>
        <taxon>Eupercaria</taxon>
        <taxon>Perciformes</taxon>
        <taxon>Cottioidei</taxon>
        <taxon>Cottales</taxon>
        <taxon>Liparidae</taxon>
        <taxon>Liparis</taxon>
    </lineage>
</organism>
<dbReference type="Proteomes" id="UP000314294">
    <property type="component" value="Unassembled WGS sequence"/>
</dbReference>
<keyword evidence="3" id="KW-1185">Reference proteome</keyword>
<gene>
    <name evidence="2" type="ORF">EYF80_063019</name>
</gene>
<dbReference type="AlphaFoldDB" id="A0A4Z2EEC0"/>
<evidence type="ECO:0000313" key="3">
    <source>
        <dbReference type="Proteomes" id="UP000314294"/>
    </source>
</evidence>
<feature type="compositionally biased region" description="Polar residues" evidence="1">
    <location>
        <begin position="1"/>
        <end position="11"/>
    </location>
</feature>